<dbReference type="Pfam" id="PF01584">
    <property type="entry name" value="CheW"/>
    <property type="match status" value="1"/>
</dbReference>
<gene>
    <name evidence="2" type="ORF">DK846_14090</name>
</gene>
<dbReference type="Gene3D" id="2.30.30.40">
    <property type="entry name" value="SH3 Domains"/>
    <property type="match status" value="1"/>
</dbReference>
<organism evidence="2 3">
    <name type="scientific">Methanospirillum lacunae</name>
    <dbReference type="NCBI Taxonomy" id="668570"/>
    <lineage>
        <taxon>Archaea</taxon>
        <taxon>Methanobacteriati</taxon>
        <taxon>Methanobacteriota</taxon>
        <taxon>Stenosarchaea group</taxon>
        <taxon>Methanomicrobia</taxon>
        <taxon>Methanomicrobiales</taxon>
        <taxon>Methanospirillaceae</taxon>
        <taxon>Methanospirillum</taxon>
    </lineage>
</organism>
<dbReference type="Proteomes" id="UP000245657">
    <property type="component" value="Unassembled WGS sequence"/>
</dbReference>
<name>A0A2V2N4U1_9EURY</name>
<comment type="caution">
    <text evidence="2">The sequence shown here is derived from an EMBL/GenBank/DDBJ whole genome shotgun (WGS) entry which is preliminary data.</text>
</comment>
<proteinExistence type="predicted"/>
<dbReference type="AlphaFoldDB" id="A0A2V2N4U1"/>
<dbReference type="SMART" id="SM00260">
    <property type="entry name" value="CheW"/>
    <property type="match status" value="1"/>
</dbReference>
<dbReference type="GO" id="GO:0006935">
    <property type="term" value="P:chemotaxis"/>
    <property type="evidence" value="ECO:0007669"/>
    <property type="project" value="InterPro"/>
</dbReference>
<evidence type="ECO:0000313" key="3">
    <source>
        <dbReference type="Proteomes" id="UP000245657"/>
    </source>
</evidence>
<dbReference type="EMBL" id="QGMY01000011">
    <property type="protein sequence ID" value="PWR70521.1"/>
    <property type="molecule type" value="Genomic_DNA"/>
</dbReference>
<evidence type="ECO:0000259" key="1">
    <source>
        <dbReference type="PROSITE" id="PS50851"/>
    </source>
</evidence>
<dbReference type="PANTHER" id="PTHR22617:SF23">
    <property type="entry name" value="CHEMOTAXIS PROTEIN CHEW"/>
    <property type="match status" value="1"/>
</dbReference>
<reference evidence="2 3" key="1">
    <citation type="submission" date="2018-05" db="EMBL/GenBank/DDBJ databases">
        <title>Draft genome of Methanospirillum lacunae Ki8-1.</title>
        <authorList>
            <person name="Dueholm M.S."/>
            <person name="Nielsen P.H."/>
            <person name="Bakmann L.F."/>
            <person name="Otzen D.E."/>
        </authorList>
    </citation>
    <scope>NUCLEOTIDE SEQUENCE [LARGE SCALE GENOMIC DNA]</scope>
    <source>
        <strain evidence="2 3">Ki8-1</strain>
    </source>
</reference>
<dbReference type="Gene3D" id="2.40.50.180">
    <property type="entry name" value="CheA-289, Domain 4"/>
    <property type="match status" value="1"/>
</dbReference>
<dbReference type="PROSITE" id="PS50851">
    <property type="entry name" value="CHEW"/>
    <property type="match status" value="1"/>
</dbReference>
<evidence type="ECO:0000313" key="2">
    <source>
        <dbReference type="EMBL" id="PWR70521.1"/>
    </source>
</evidence>
<accession>A0A2V2N4U1</accession>
<feature type="domain" description="CheW-like" evidence="1">
    <location>
        <begin position="23"/>
        <end position="179"/>
    </location>
</feature>
<dbReference type="InterPro" id="IPR039315">
    <property type="entry name" value="CheW"/>
</dbReference>
<sequence length="210" mass="23906">MPSAEGLKYKKIWAGDMDTTVQLHRLLLFSLGEGTYAADVSYIREIVQDQQKIPLPNAPDYIPGVFNLRSDVVKVIDIRRIIPLSGEGTKKKIIVFVPENDSSTRFGMVVDEVYGIMEIPSDCVSLLDRTNTGIQNNFMIGFFTFSLTGFLNQSSRKYATGSDEVVWIDFEDMIQTIIDEEKAQNIVFRLTALFNPQYLFSDNWRSIQNK</sequence>
<protein>
    <recommendedName>
        <fullName evidence="1">CheW-like domain-containing protein</fullName>
    </recommendedName>
</protein>
<dbReference type="InterPro" id="IPR036061">
    <property type="entry name" value="CheW-like_dom_sf"/>
</dbReference>
<dbReference type="GO" id="GO:0007165">
    <property type="term" value="P:signal transduction"/>
    <property type="evidence" value="ECO:0007669"/>
    <property type="project" value="InterPro"/>
</dbReference>
<dbReference type="InterPro" id="IPR002545">
    <property type="entry name" value="CheW-lke_dom"/>
</dbReference>
<dbReference type="GO" id="GO:0005829">
    <property type="term" value="C:cytosol"/>
    <property type="evidence" value="ECO:0007669"/>
    <property type="project" value="TreeGrafter"/>
</dbReference>
<dbReference type="SUPFAM" id="SSF50341">
    <property type="entry name" value="CheW-like"/>
    <property type="match status" value="1"/>
</dbReference>
<dbReference type="PANTHER" id="PTHR22617">
    <property type="entry name" value="CHEMOTAXIS SENSOR HISTIDINE KINASE-RELATED"/>
    <property type="match status" value="1"/>
</dbReference>
<keyword evidence="3" id="KW-1185">Reference proteome</keyword>